<dbReference type="EC" id="3.5.1.108" evidence="3"/>
<dbReference type="InterPro" id="IPR004463">
    <property type="entry name" value="UDP-acyl_GlcNac_deAcase"/>
</dbReference>
<dbReference type="Pfam" id="PF03331">
    <property type="entry name" value="LpxC"/>
    <property type="match status" value="1"/>
</dbReference>
<dbReference type="GO" id="GO:0016020">
    <property type="term" value="C:membrane"/>
    <property type="evidence" value="ECO:0007669"/>
    <property type="project" value="GOC"/>
</dbReference>
<evidence type="ECO:0000256" key="5">
    <source>
        <dbReference type="ARBA" id="ARBA00022556"/>
    </source>
</evidence>
<evidence type="ECO:0000256" key="8">
    <source>
        <dbReference type="ARBA" id="ARBA00022833"/>
    </source>
</evidence>
<keyword evidence="9" id="KW-0443">Lipid metabolism</keyword>
<dbReference type="UniPathway" id="UPA00359">
    <property type="reaction ID" value="UER00478"/>
</dbReference>
<gene>
    <name evidence="11" type="ORF">MNBD_DELTA02-713</name>
</gene>
<dbReference type="PANTHER" id="PTHR33694">
    <property type="entry name" value="UDP-3-O-ACYL-N-ACETYLGLUCOSAMINE DEACETYLASE 1, MITOCHONDRIAL-RELATED"/>
    <property type="match status" value="1"/>
</dbReference>
<comment type="cofactor">
    <cofactor evidence="1">
        <name>Zn(2+)</name>
        <dbReference type="ChEBI" id="CHEBI:29105"/>
    </cofactor>
</comment>
<dbReference type="InterPro" id="IPR020568">
    <property type="entry name" value="Ribosomal_Su5_D2-typ_SF"/>
</dbReference>
<name>A0A3B0VAM9_9ZZZZ</name>
<keyword evidence="5" id="KW-0441">Lipid A biosynthesis</keyword>
<evidence type="ECO:0000256" key="10">
    <source>
        <dbReference type="ARBA" id="ARBA00024535"/>
    </source>
</evidence>
<dbReference type="Gene3D" id="3.30.1700.10">
    <property type="entry name" value="lpxc deacetylase, domain 2"/>
    <property type="match status" value="1"/>
</dbReference>
<dbReference type="PANTHER" id="PTHR33694:SF1">
    <property type="entry name" value="UDP-3-O-ACYL-N-ACETYLGLUCOSAMINE DEACETYLASE 1, MITOCHONDRIAL-RELATED"/>
    <property type="match status" value="1"/>
</dbReference>
<evidence type="ECO:0000256" key="7">
    <source>
        <dbReference type="ARBA" id="ARBA00022801"/>
    </source>
</evidence>
<keyword evidence="7 11" id="KW-0378">Hydrolase</keyword>
<dbReference type="GO" id="GO:0046872">
    <property type="term" value="F:metal ion binding"/>
    <property type="evidence" value="ECO:0007669"/>
    <property type="project" value="UniProtKB-KW"/>
</dbReference>
<dbReference type="EMBL" id="UOEZ01000061">
    <property type="protein sequence ID" value="VAW37770.1"/>
    <property type="molecule type" value="Genomic_DNA"/>
</dbReference>
<dbReference type="Gene3D" id="3.30.230.20">
    <property type="entry name" value="lpxc deacetylase, domain 1"/>
    <property type="match status" value="1"/>
</dbReference>
<dbReference type="GO" id="GO:0009245">
    <property type="term" value="P:lipid A biosynthetic process"/>
    <property type="evidence" value="ECO:0007669"/>
    <property type="project" value="UniProtKB-KW"/>
</dbReference>
<keyword evidence="4" id="KW-0444">Lipid biosynthesis</keyword>
<protein>
    <recommendedName>
        <fullName evidence="3">UDP-3-O-acyl-N-acetylglucosamine deacetylase</fullName>
        <ecNumber evidence="3">3.5.1.108</ecNumber>
    </recommendedName>
</protein>
<reference evidence="11" key="1">
    <citation type="submission" date="2018-06" db="EMBL/GenBank/DDBJ databases">
        <authorList>
            <person name="Zhirakovskaya E."/>
        </authorList>
    </citation>
    <scope>NUCLEOTIDE SEQUENCE</scope>
</reference>
<dbReference type="HAMAP" id="MF_00388">
    <property type="entry name" value="LpxC"/>
    <property type="match status" value="1"/>
</dbReference>
<dbReference type="AlphaFoldDB" id="A0A3B0VAM9"/>
<dbReference type="InterPro" id="IPR015870">
    <property type="entry name" value="UDP-acyl_N-AcGlcN_deAcase_N"/>
</dbReference>
<evidence type="ECO:0000256" key="9">
    <source>
        <dbReference type="ARBA" id="ARBA00023098"/>
    </source>
</evidence>
<keyword evidence="6" id="KW-0479">Metal-binding</keyword>
<organism evidence="11">
    <name type="scientific">hydrothermal vent metagenome</name>
    <dbReference type="NCBI Taxonomy" id="652676"/>
    <lineage>
        <taxon>unclassified sequences</taxon>
        <taxon>metagenomes</taxon>
        <taxon>ecological metagenomes</taxon>
    </lineage>
</organism>
<dbReference type="GO" id="GO:0103117">
    <property type="term" value="F:UDP-3-O-acyl-N-acetylglucosamine deacetylase activity"/>
    <property type="evidence" value="ECO:0007669"/>
    <property type="project" value="UniProtKB-EC"/>
</dbReference>
<comment type="catalytic activity">
    <reaction evidence="10">
        <text>a UDP-3-O-[(3R)-3-hydroxyacyl]-N-acetyl-alpha-D-glucosamine + H2O = a UDP-3-O-[(3R)-3-hydroxyacyl]-alpha-D-glucosamine + acetate</text>
        <dbReference type="Rhea" id="RHEA:67816"/>
        <dbReference type="ChEBI" id="CHEBI:15377"/>
        <dbReference type="ChEBI" id="CHEBI:30089"/>
        <dbReference type="ChEBI" id="CHEBI:137740"/>
        <dbReference type="ChEBI" id="CHEBI:173225"/>
        <dbReference type="EC" id="3.5.1.108"/>
    </reaction>
</comment>
<sequence length="308" mass="33841">MFQRTVDKIVEFEGLGLHSGVQASVRILPAGAGEGITFVRTDIPGAPRIKAAHKNLVSTSFATTIGKDGVTVGTVEHILSALYGLGVDNAVIEVSGLEIPIMDGSAMPIVDMIEVAGLRKLDATRKYMVIEKPIRVVDHDRFVYFMPASKNEQEDGLSVDYTIDFAQPYLENQSFSFSFTRKAFKKELASARTFGYLKDVEMLKKNGLARGGSLDNAVVIGDEDILNKEGLRFHDEFVRHKVLDLLGDLALLGVPVVGKLQAFRAGHGLNQRLVGKVLETPSSWKRLELVEDDFPKLFPALRKDLITA</sequence>
<evidence type="ECO:0000313" key="11">
    <source>
        <dbReference type="EMBL" id="VAW37770.1"/>
    </source>
</evidence>
<proteinExistence type="inferred from homology"/>
<evidence type="ECO:0000256" key="2">
    <source>
        <dbReference type="ARBA" id="ARBA00005002"/>
    </source>
</evidence>
<dbReference type="NCBIfam" id="TIGR00325">
    <property type="entry name" value="lpxC"/>
    <property type="match status" value="1"/>
</dbReference>
<comment type="pathway">
    <text evidence="2">Glycolipid biosynthesis; lipid IV(A) biosynthesis; lipid IV(A) from (3R)-3-hydroxytetradecanoyl-[acyl-carrier-protein] and UDP-N-acetyl-alpha-D-glucosamine: step 2/6.</text>
</comment>
<evidence type="ECO:0000256" key="1">
    <source>
        <dbReference type="ARBA" id="ARBA00001947"/>
    </source>
</evidence>
<dbReference type="InterPro" id="IPR011334">
    <property type="entry name" value="UDP-acyl_GlcNac_deAcase_C"/>
</dbReference>
<keyword evidence="8" id="KW-0862">Zinc</keyword>
<evidence type="ECO:0000256" key="4">
    <source>
        <dbReference type="ARBA" id="ARBA00022516"/>
    </source>
</evidence>
<evidence type="ECO:0000256" key="3">
    <source>
        <dbReference type="ARBA" id="ARBA00012745"/>
    </source>
</evidence>
<dbReference type="SUPFAM" id="SSF54211">
    <property type="entry name" value="Ribosomal protein S5 domain 2-like"/>
    <property type="match status" value="2"/>
</dbReference>
<accession>A0A3B0VAM9</accession>
<evidence type="ECO:0000256" key="6">
    <source>
        <dbReference type="ARBA" id="ARBA00022723"/>
    </source>
</evidence>